<dbReference type="GO" id="GO:0008379">
    <property type="term" value="F:thioredoxin peroxidase activity"/>
    <property type="evidence" value="ECO:0007669"/>
    <property type="project" value="InterPro"/>
</dbReference>
<dbReference type="SUPFAM" id="SSF52833">
    <property type="entry name" value="Thioredoxin-like"/>
    <property type="match status" value="1"/>
</dbReference>
<evidence type="ECO:0000256" key="4">
    <source>
        <dbReference type="ARBA" id="ARBA00022862"/>
    </source>
</evidence>
<keyword evidence="4 9" id="KW-0049">Antioxidant</keyword>
<dbReference type="CDD" id="cd03013">
    <property type="entry name" value="PRX5_like"/>
    <property type="match status" value="1"/>
</dbReference>
<dbReference type="PANTHER" id="PTHR10430">
    <property type="entry name" value="PEROXIREDOXIN"/>
    <property type="match status" value="1"/>
</dbReference>
<dbReference type="GO" id="GO:0005777">
    <property type="term" value="C:peroxisome"/>
    <property type="evidence" value="ECO:0007669"/>
    <property type="project" value="TreeGrafter"/>
</dbReference>
<evidence type="ECO:0000313" key="11">
    <source>
        <dbReference type="EMBL" id="KAK6183391.1"/>
    </source>
</evidence>
<evidence type="ECO:0000256" key="1">
    <source>
        <dbReference type="ARBA" id="ARBA00003330"/>
    </source>
</evidence>
<keyword evidence="12" id="KW-1185">Reference proteome</keyword>
<feature type="active site" description="Cysteine sulfenic acid (-SOH) intermediate" evidence="8">
    <location>
        <position position="47"/>
    </location>
</feature>
<dbReference type="EMBL" id="JAZGQO010000007">
    <property type="protein sequence ID" value="KAK6183391.1"/>
    <property type="molecule type" value="Genomic_DNA"/>
</dbReference>
<dbReference type="AlphaFoldDB" id="A0AAN8JSW1"/>
<feature type="domain" description="Thioredoxin" evidence="10">
    <location>
        <begin position="3"/>
        <end position="159"/>
    </location>
</feature>
<dbReference type="InterPro" id="IPR013766">
    <property type="entry name" value="Thioredoxin_domain"/>
</dbReference>
<evidence type="ECO:0000256" key="7">
    <source>
        <dbReference type="ARBA" id="ARBA00049091"/>
    </source>
</evidence>
<comment type="similarity">
    <text evidence="2 9">Belongs to the peroxiredoxin family. Prx5 subfamily.</text>
</comment>
<keyword evidence="5 9" id="KW-0560">Oxidoreductase</keyword>
<dbReference type="EC" id="1.11.1.24" evidence="9"/>
<evidence type="ECO:0000256" key="9">
    <source>
        <dbReference type="RuleBase" id="RU366011"/>
    </source>
</evidence>
<protein>
    <recommendedName>
        <fullName evidence="9">Peroxiredoxin-5</fullName>
        <ecNumber evidence="9">1.11.1.24</ecNumber>
    </recommendedName>
</protein>
<evidence type="ECO:0000313" key="12">
    <source>
        <dbReference type="Proteomes" id="UP001347796"/>
    </source>
</evidence>
<evidence type="ECO:0000256" key="8">
    <source>
        <dbReference type="PIRSR" id="PIRSR637944-1"/>
    </source>
</evidence>
<dbReference type="GO" id="GO:0034599">
    <property type="term" value="P:cellular response to oxidative stress"/>
    <property type="evidence" value="ECO:0007669"/>
    <property type="project" value="InterPro"/>
</dbReference>
<evidence type="ECO:0000259" key="10">
    <source>
        <dbReference type="PROSITE" id="PS51352"/>
    </source>
</evidence>
<reference evidence="11 12" key="1">
    <citation type="submission" date="2024-01" db="EMBL/GenBank/DDBJ databases">
        <title>The genome of the rayed Mediterranean limpet Patella caerulea (Linnaeus, 1758).</title>
        <authorList>
            <person name="Anh-Thu Weber A."/>
            <person name="Halstead-Nussloch G."/>
        </authorList>
    </citation>
    <scope>NUCLEOTIDE SEQUENCE [LARGE SCALE GENOMIC DNA]</scope>
    <source>
        <strain evidence="11">AATW-2023a</strain>
        <tissue evidence="11">Whole specimen</tissue>
    </source>
</reference>
<evidence type="ECO:0000256" key="5">
    <source>
        <dbReference type="ARBA" id="ARBA00023002"/>
    </source>
</evidence>
<dbReference type="Proteomes" id="UP001347796">
    <property type="component" value="Unassembled WGS sequence"/>
</dbReference>
<accession>A0AAN8JSW1</accession>
<dbReference type="GO" id="GO:0042744">
    <property type="term" value="P:hydrogen peroxide catabolic process"/>
    <property type="evidence" value="ECO:0007669"/>
    <property type="project" value="TreeGrafter"/>
</dbReference>
<dbReference type="FunFam" id="3.40.30.10:FF:000020">
    <property type="entry name" value="Peroxiredoxin"/>
    <property type="match status" value="1"/>
</dbReference>
<keyword evidence="6 9" id="KW-0676">Redox-active center</keyword>
<dbReference type="Gene3D" id="3.40.30.10">
    <property type="entry name" value="Glutaredoxin"/>
    <property type="match status" value="1"/>
</dbReference>
<evidence type="ECO:0000256" key="6">
    <source>
        <dbReference type="ARBA" id="ARBA00023284"/>
    </source>
</evidence>
<organism evidence="11 12">
    <name type="scientific">Patella caerulea</name>
    <name type="common">Rayed Mediterranean limpet</name>
    <dbReference type="NCBI Taxonomy" id="87958"/>
    <lineage>
        <taxon>Eukaryota</taxon>
        <taxon>Metazoa</taxon>
        <taxon>Spiralia</taxon>
        <taxon>Lophotrochozoa</taxon>
        <taxon>Mollusca</taxon>
        <taxon>Gastropoda</taxon>
        <taxon>Patellogastropoda</taxon>
        <taxon>Patelloidea</taxon>
        <taxon>Patellidae</taxon>
        <taxon>Patella</taxon>
    </lineage>
</organism>
<name>A0AAN8JSW1_PATCE</name>
<dbReference type="GO" id="GO:0045454">
    <property type="term" value="P:cell redox homeostasis"/>
    <property type="evidence" value="ECO:0007669"/>
    <property type="project" value="TreeGrafter"/>
</dbReference>
<dbReference type="Pfam" id="PF08534">
    <property type="entry name" value="Redoxin"/>
    <property type="match status" value="1"/>
</dbReference>
<dbReference type="InterPro" id="IPR036249">
    <property type="entry name" value="Thioredoxin-like_sf"/>
</dbReference>
<sequence length="159" mass="16945">MTIQVGDPIPSVDLFVGNPENKVNTGELFARGKSVIYAVPGAFLPTCGKGRLAGFLENYEKFKSKGVNHVVCISVNDPFVMAAWGKNLKADGKIRMLADTRGKFSKKVGLTVDLTKVLGSVRSKRYAMVVTDGIVTALQVEPGGINLSCSAAKDILSVI</sequence>
<evidence type="ECO:0000256" key="3">
    <source>
        <dbReference type="ARBA" id="ARBA00022559"/>
    </source>
</evidence>
<gene>
    <name evidence="11" type="ORF">SNE40_010881</name>
</gene>
<comment type="catalytic activity">
    <reaction evidence="7 9">
        <text>a hydroperoxide + [thioredoxin]-dithiol = an alcohol + [thioredoxin]-disulfide + H2O</text>
        <dbReference type="Rhea" id="RHEA:62620"/>
        <dbReference type="Rhea" id="RHEA-COMP:10698"/>
        <dbReference type="Rhea" id="RHEA-COMP:10700"/>
        <dbReference type="ChEBI" id="CHEBI:15377"/>
        <dbReference type="ChEBI" id="CHEBI:29950"/>
        <dbReference type="ChEBI" id="CHEBI:30879"/>
        <dbReference type="ChEBI" id="CHEBI:35924"/>
        <dbReference type="ChEBI" id="CHEBI:50058"/>
        <dbReference type="EC" id="1.11.1.24"/>
    </reaction>
</comment>
<dbReference type="PROSITE" id="PS51352">
    <property type="entry name" value="THIOREDOXIN_2"/>
    <property type="match status" value="1"/>
</dbReference>
<evidence type="ECO:0000256" key="2">
    <source>
        <dbReference type="ARBA" id="ARBA00010505"/>
    </source>
</evidence>
<dbReference type="GO" id="GO:0005739">
    <property type="term" value="C:mitochondrion"/>
    <property type="evidence" value="ECO:0007669"/>
    <property type="project" value="TreeGrafter"/>
</dbReference>
<comment type="caution">
    <text evidence="11">The sequence shown here is derived from an EMBL/GenBank/DDBJ whole genome shotgun (WGS) entry which is preliminary data.</text>
</comment>
<comment type="function">
    <text evidence="1">Thiol-specific peroxidase that catalyzes the reduction of hydrogen peroxide and organic hydroperoxides to water and alcohols, respectively. Plays a role in cell protection against oxidative stress by detoxifying peroxides and as sensor of hydrogen peroxide-mediated signaling events.</text>
</comment>
<dbReference type="InterPro" id="IPR013740">
    <property type="entry name" value="Redoxin"/>
</dbReference>
<dbReference type="InterPro" id="IPR037944">
    <property type="entry name" value="PRX5-like"/>
</dbReference>
<keyword evidence="3 9" id="KW-0575">Peroxidase</keyword>
<dbReference type="PANTHER" id="PTHR10430:SF16">
    <property type="entry name" value="PEROXIREDOXIN-5, MITOCHONDRIAL"/>
    <property type="match status" value="1"/>
</dbReference>
<proteinExistence type="inferred from homology"/>